<evidence type="ECO:0000256" key="12">
    <source>
        <dbReference type="ARBA" id="ARBA00067680"/>
    </source>
</evidence>
<dbReference type="SUPFAM" id="SSF56176">
    <property type="entry name" value="FAD-binding/transporter-associated domain-like"/>
    <property type="match status" value="1"/>
</dbReference>
<dbReference type="InterPro" id="IPR016166">
    <property type="entry name" value="FAD-bd_PCMH"/>
</dbReference>
<feature type="domain" description="FAD-binding PCMH-type" evidence="14">
    <location>
        <begin position="39"/>
        <end position="267"/>
    </location>
</feature>
<dbReference type="InterPro" id="IPR016171">
    <property type="entry name" value="Vanillyl_alc_oxidase_C-sub2"/>
</dbReference>
<keyword evidence="8" id="KW-0411">Iron-sulfur</keyword>
<gene>
    <name evidence="15" type="ORF">E6H00_14205</name>
</gene>
<keyword evidence="5" id="KW-0274">FAD</keyword>
<dbReference type="SUPFAM" id="SSF55103">
    <property type="entry name" value="FAD-linked oxidases, C-terminal domain"/>
    <property type="match status" value="1"/>
</dbReference>
<name>A0A537JWL7_9BACT</name>
<comment type="cofactor">
    <cofactor evidence="1">
        <name>FAD</name>
        <dbReference type="ChEBI" id="CHEBI:57692"/>
    </cofactor>
</comment>
<dbReference type="Proteomes" id="UP000318509">
    <property type="component" value="Unassembled WGS sequence"/>
</dbReference>
<proteinExistence type="inferred from homology"/>
<organism evidence="15 16">
    <name type="scientific">Candidatus Segetimicrobium genomatis</name>
    <dbReference type="NCBI Taxonomy" id="2569760"/>
    <lineage>
        <taxon>Bacteria</taxon>
        <taxon>Bacillati</taxon>
        <taxon>Candidatus Sysuimicrobiota</taxon>
        <taxon>Candidatus Sysuimicrobiia</taxon>
        <taxon>Candidatus Sysuimicrobiales</taxon>
        <taxon>Candidatus Segetimicrobiaceae</taxon>
        <taxon>Candidatus Segetimicrobium</taxon>
    </lineage>
</organism>
<keyword evidence="7" id="KW-0408">Iron</keyword>
<dbReference type="PROSITE" id="PS51379">
    <property type="entry name" value="4FE4S_FER_2"/>
    <property type="match status" value="1"/>
</dbReference>
<dbReference type="Pfam" id="PF01565">
    <property type="entry name" value="FAD_binding_4"/>
    <property type="match status" value="1"/>
</dbReference>
<sequence length="974" mass="105997">MPPSSVTQDLAGELRRAVRGEVRFDAVSRSLYSTDASIYEIEPIGVVIPRDAADVQAALEVTRRARVPVLPRGGGTSLAGQAVGHAVVLDFSKYMNRLLEVNREAGWARVQPGLVRNELAAALAPGGMIFGPETSTGNRATIGGMIGNNSSGSRSIVFGKTVDNVISVQGLLPGGELVTLGPLDSAEVAARARRDGPEGILYRRIPEIVERNRDEVARRYPKIQRRVGGYNLDAFPEGGPWNLAKLIVGSEGTLATVTEATVRIVPRLPATAVAVLHFDDLVRSLEVTPEILETGPTAVEVVDKIVLDMARQMREYSKKMTFVEGDPESLIAVEYAAETPQALVSRLDTLEARMRRRGFGGTILRLTEPAEQANLWQIREAGVGLLLGMKTARKPVAFVEDTAVSPDRVAEYVRRFRAIVERHGTRASFYGHASVGLLHTRPILDLHDAKDVDTMRQIAEEICDLVQEFGGAMSGEHGDGLSRSHFNARLFGPQLYQAFREVKAAFDPDWRMNPGKVVDAPPMTESLRYGPAYRAASIPTIQDFSRDGGFVNAVELCSGVGACRKPRGGTMCPSYMVTMEEEHSTRGRANALREAISGRLPADTLVGRELYEVMDLCIGCKACKAECPSNVDMAKLKHEFLARYYAAHGLPLRARMFGRVADLGPIGCATAPVSNWLMGGGPARWLLHRLLGIHARRRLPPFSRQRFSRWFRSRPPKRGVPAGAAHGRASDRGPGGGRVGLFVDTFTEYYYPAIGRAAVRLLEAAGCEVVLAPARCCGRPMISNGMLREAQAIARANTQRLDAFAREGVPLVGLEPSCTVTLTDEYPDLAPGEAADRVARQTFMIEEFLVHLHERGIRLPFGRQERRVLLHGHCHQKAMVGTQPSLAALRWLPGATVQEVDSGCCGMAGSFGYEAEHYDMSLAMGERVLFKAIRELPPDALIVAAGTSCRQQILHGTGRRALHLVEALAGALDG</sequence>
<dbReference type="Pfam" id="PF02913">
    <property type="entry name" value="FAD-oxidase_C"/>
    <property type="match status" value="1"/>
</dbReference>
<evidence type="ECO:0000256" key="4">
    <source>
        <dbReference type="ARBA" id="ARBA00022723"/>
    </source>
</evidence>
<evidence type="ECO:0000256" key="1">
    <source>
        <dbReference type="ARBA" id="ARBA00001974"/>
    </source>
</evidence>
<dbReference type="GO" id="GO:0046872">
    <property type="term" value="F:metal ion binding"/>
    <property type="evidence" value="ECO:0007669"/>
    <property type="project" value="UniProtKB-KW"/>
</dbReference>
<dbReference type="Gene3D" id="3.30.465.10">
    <property type="match status" value="1"/>
</dbReference>
<evidence type="ECO:0000256" key="9">
    <source>
        <dbReference type="ARBA" id="ARBA00039003"/>
    </source>
</evidence>
<evidence type="ECO:0000259" key="13">
    <source>
        <dbReference type="PROSITE" id="PS51379"/>
    </source>
</evidence>
<dbReference type="EC" id="1.1.99.39" evidence="9"/>
<dbReference type="InterPro" id="IPR016169">
    <property type="entry name" value="FAD-bd_PCMH_sub2"/>
</dbReference>
<dbReference type="InterPro" id="IPR036318">
    <property type="entry name" value="FAD-bd_PCMH-like_sf"/>
</dbReference>
<dbReference type="InterPro" id="IPR004017">
    <property type="entry name" value="Cys_rich_dom"/>
</dbReference>
<reference evidence="15 16" key="1">
    <citation type="journal article" date="2019" name="Nat. Microbiol.">
        <title>Mediterranean grassland soil C-N compound turnover is dependent on rainfall and depth, and is mediated by genomically divergent microorganisms.</title>
        <authorList>
            <person name="Diamond S."/>
            <person name="Andeer P.F."/>
            <person name="Li Z."/>
            <person name="Crits-Christoph A."/>
            <person name="Burstein D."/>
            <person name="Anantharaman K."/>
            <person name="Lane K.R."/>
            <person name="Thomas B.C."/>
            <person name="Pan C."/>
            <person name="Northen T.R."/>
            <person name="Banfield J.F."/>
        </authorList>
    </citation>
    <scope>NUCLEOTIDE SEQUENCE [LARGE SCALE GENOMIC DNA]</scope>
    <source>
        <strain evidence="15">NP_3</strain>
    </source>
</reference>
<dbReference type="InterPro" id="IPR006094">
    <property type="entry name" value="Oxid_FAD_bind_N"/>
</dbReference>
<evidence type="ECO:0000256" key="11">
    <source>
        <dbReference type="ARBA" id="ARBA00060924"/>
    </source>
</evidence>
<dbReference type="Pfam" id="PF13183">
    <property type="entry name" value="Fer4_8"/>
    <property type="match status" value="1"/>
</dbReference>
<keyword evidence="3" id="KW-0285">Flavoprotein</keyword>
<dbReference type="GO" id="GO:0051990">
    <property type="term" value="F:(R)-2-hydroxyglutarate dehydrogenase activity"/>
    <property type="evidence" value="ECO:0007669"/>
    <property type="project" value="UniProtKB-EC"/>
</dbReference>
<keyword evidence="4" id="KW-0479">Metal-binding</keyword>
<dbReference type="InterPro" id="IPR017896">
    <property type="entry name" value="4Fe4S_Fe-S-bd"/>
</dbReference>
<keyword evidence="6" id="KW-0560">Oxidoreductase</keyword>
<dbReference type="InterPro" id="IPR016167">
    <property type="entry name" value="FAD-bd_PCMH_sub1"/>
</dbReference>
<evidence type="ECO:0000256" key="6">
    <source>
        <dbReference type="ARBA" id="ARBA00023002"/>
    </source>
</evidence>
<dbReference type="PROSITE" id="PS00198">
    <property type="entry name" value="4FE4S_FER_1"/>
    <property type="match status" value="1"/>
</dbReference>
<dbReference type="GO" id="GO:0071949">
    <property type="term" value="F:FAD binding"/>
    <property type="evidence" value="ECO:0007669"/>
    <property type="project" value="InterPro"/>
</dbReference>
<evidence type="ECO:0000259" key="14">
    <source>
        <dbReference type="PROSITE" id="PS51387"/>
    </source>
</evidence>
<evidence type="ECO:0000313" key="16">
    <source>
        <dbReference type="Proteomes" id="UP000318509"/>
    </source>
</evidence>
<dbReference type="InterPro" id="IPR004113">
    <property type="entry name" value="FAD-bd_oxidored_4_C"/>
</dbReference>
<evidence type="ECO:0000313" key="15">
    <source>
        <dbReference type="EMBL" id="TMI87931.1"/>
    </source>
</evidence>
<evidence type="ECO:0000256" key="7">
    <source>
        <dbReference type="ARBA" id="ARBA00023004"/>
    </source>
</evidence>
<dbReference type="GO" id="GO:1903457">
    <property type="term" value="P:lactate catabolic process"/>
    <property type="evidence" value="ECO:0007669"/>
    <property type="project" value="TreeGrafter"/>
</dbReference>
<dbReference type="PANTHER" id="PTHR11748:SF119">
    <property type="entry name" value="D-2-HYDROXYGLUTARATE DEHYDROGENASE"/>
    <property type="match status" value="1"/>
</dbReference>
<dbReference type="PROSITE" id="PS51387">
    <property type="entry name" value="FAD_PCMH"/>
    <property type="match status" value="1"/>
</dbReference>
<evidence type="ECO:0000256" key="2">
    <source>
        <dbReference type="ARBA" id="ARBA00022485"/>
    </source>
</evidence>
<dbReference type="GO" id="GO:0008720">
    <property type="term" value="F:D-lactate dehydrogenase (NAD+) activity"/>
    <property type="evidence" value="ECO:0007669"/>
    <property type="project" value="TreeGrafter"/>
</dbReference>
<dbReference type="FunFam" id="3.30.70.2740:FF:000003">
    <property type="entry name" value="Oxidoreductase, FAD-binding, putative"/>
    <property type="match status" value="1"/>
</dbReference>
<accession>A0A537JWL7</accession>
<dbReference type="GO" id="GO:0051539">
    <property type="term" value="F:4 iron, 4 sulfur cluster binding"/>
    <property type="evidence" value="ECO:0007669"/>
    <property type="project" value="UniProtKB-KW"/>
</dbReference>
<evidence type="ECO:0000256" key="3">
    <source>
        <dbReference type="ARBA" id="ARBA00022630"/>
    </source>
</evidence>
<comment type="caution">
    <text evidence="15">The sequence shown here is derived from an EMBL/GenBank/DDBJ whole genome shotgun (WGS) entry which is preliminary data.</text>
</comment>
<comment type="catalytic activity">
    <reaction evidence="10">
        <text>(R)-2-hydroxyglutarate + A = 2-oxoglutarate + AH2</text>
        <dbReference type="Rhea" id="RHEA:38295"/>
        <dbReference type="ChEBI" id="CHEBI:13193"/>
        <dbReference type="ChEBI" id="CHEBI:15801"/>
        <dbReference type="ChEBI" id="CHEBI:16810"/>
        <dbReference type="ChEBI" id="CHEBI:17499"/>
        <dbReference type="EC" id="1.1.99.39"/>
    </reaction>
    <physiologicalReaction direction="left-to-right" evidence="10">
        <dbReference type="Rhea" id="RHEA:38296"/>
    </physiologicalReaction>
</comment>
<evidence type="ECO:0000256" key="5">
    <source>
        <dbReference type="ARBA" id="ARBA00022827"/>
    </source>
</evidence>
<dbReference type="GO" id="GO:0004458">
    <property type="term" value="F:D-lactate dehydrogenase (cytochrome) activity"/>
    <property type="evidence" value="ECO:0007669"/>
    <property type="project" value="TreeGrafter"/>
</dbReference>
<dbReference type="EMBL" id="VBAK01000149">
    <property type="protein sequence ID" value="TMI87931.1"/>
    <property type="molecule type" value="Genomic_DNA"/>
</dbReference>
<dbReference type="InterPro" id="IPR016164">
    <property type="entry name" value="FAD-linked_Oxase-like_C"/>
</dbReference>
<evidence type="ECO:0000256" key="8">
    <source>
        <dbReference type="ARBA" id="ARBA00023014"/>
    </source>
</evidence>
<keyword evidence="2" id="KW-0004">4Fe-4S</keyword>
<dbReference type="AlphaFoldDB" id="A0A537JWL7"/>
<feature type="domain" description="4Fe-4S ferredoxin-type" evidence="13">
    <location>
        <begin position="607"/>
        <end position="639"/>
    </location>
</feature>
<dbReference type="Gene3D" id="3.30.70.2740">
    <property type="match status" value="1"/>
</dbReference>
<evidence type="ECO:0000256" key="10">
    <source>
        <dbReference type="ARBA" id="ARBA00051291"/>
    </source>
</evidence>
<dbReference type="InterPro" id="IPR017900">
    <property type="entry name" value="4Fe4S_Fe_S_CS"/>
</dbReference>
<dbReference type="SUPFAM" id="SSF46548">
    <property type="entry name" value="alpha-helical ferredoxin"/>
    <property type="match status" value="1"/>
</dbReference>
<comment type="similarity">
    <text evidence="11">In the N-terminal section; belongs to the FAD-binding oxidoreductase/transferase type 4 family.</text>
</comment>
<dbReference type="PANTHER" id="PTHR11748">
    <property type="entry name" value="D-LACTATE DEHYDROGENASE"/>
    <property type="match status" value="1"/>
</dbReference>
<protein>
    <recommendedName>
        <fullName evidence="12">D-2-hydroxyglutarate dehydrogenase</fullName>
        <ecNumber evidence="9">1.1.99.39</ecNumber>
    </recommendedName>
</protein>
<dbReference type="Gene3D" id="1.10.45.10">
    <property type="entry name" value="Vanillyl-alcohol Oxidase, Chain A, domain 4"/>
    <property type="match status" value="1"/>
</dbReference>
<dbReference type="Pfam" id="PF02754">
    <property type="entry name" value="CCG"/>
    <property type="match status" value="2"/>
</dbReference>
<dbReference type="Gene3D" id="3.30.43.10">
    <property type="entry name" value="Uridine Diphospho-n-acetylenolpyruvylglucosamine Reductase, domain 2"/>
    <property type="match status" value="1"/>
</dbReference>